<comment type="caution">
    <text evidence="1">The sequence shown here is derived from an EMBL/GenBank/DDBJ whole genome shotgun (WGS) entry which is preliminary data.</text>
</comment>
<dbReference type="AlphaFoldDB" id="A0A060QB13"/>
<reference evidence="1 2" key="2">
    <citation type="journal article" date="2014" name="PLoS ONE">
        <title>Evolution of mitochondria reconstructed from the energy metabolism of living bacteria.</title>
        <authorList>
            <person name="Degli Esposti M."/>
            <person name="Chouaia B."/>
            <person name="Comandatore F."/>
            <person name="Crotti E."/>
            <person name="Sassera D."/>
            <person name="Lievens P.M."/>
            <person name="Daffonchio D."/>
            <person name="Bandi C."/>
        </authorList>
    </citation>
    <scope>NUCLEOTIDE SEQUENCE [LARGE SCALE GENOMIC DNA]</scope>
    <source>
        <strain evidence="1 2">SF2.1</strain>
    </source>
</reference>
<proteinExistence type="predicted"/>
<name>A0A060QB13_9PROT</name>
<dbReference type="Proteomes" id="UP000027583">
    <property type="component" value="Unassembled WGS sequence"/>
</dbReference>
<accession>A0A060QB13</accession>
<protein>
    <submittedName>
        <fullName evidence="1">Uncharacterized protein</fullName>
    </submittedName>
</protein>
<evidence type="ECO:0000313" key="2">
    <source>
        <dbReference type="Proteomes" id="UP000027583"/>
    </source>
</evidence>
<dbReference type="EMBL" id="CBLX010000003">
    <property type="protein sequence ID" value="CDG38299.1"/>
    <property type="molecule type" value="Genomic_DNA"/>
</dbReference>
<reference evidence="1 2" key="1">
    <citation type="journal article" date="2014" name="Genome Biol. Evol.">
        <title>Acetic acid bacteria genomes reveal functional traits for adaptation to life in insect guts.</title>
        <authorList>
            <person name="Chouaia B."/>
            <person name="Gaiarsa S."/>
            <person name="Crotti E."/>
            <person name="Comandatore F."/>
            <person name="Degli Esposti M."/>
            <person name="Ricci I."/>
            <person name="Alma A."/>
            <person name="Favia G."/>
            <person name="Bandi C."/>
            <person name="Daffonchio D."/>
        </authorList>
    </citation>
    <scope>NUCLEOTIDE SEQUENCE [LARGE SCALE GENOMIC DNA]</scope>
    <source>
        <strain evidence="1 2">SF2.1</strain>
    </source>
</reference>
<evidence type="ECO:0000313" key="1">
    <source>
        <dbReference type="EMBL" id="CDG38299.1"/>
    </source>
</evidence>
<organism evidence="1 2">
    <name type="scientific">Asaia bogorensis</name>
    <dbReference type="NCBI Taxonomy" id="91915"/>
    <lineage>
        <taxon>Bacteria</taxon>
        <taxon>Pseudomonadati</taxon>
        <taxon>Pseudomonadota</taxon>
        <taxon>Alphaproteobacteria</taxon>
        <taxon>Acetobacterales</taxon>
        <taxon>Acetobacteraceae</taxon>
        <taxon>Asaia</taxon>
    </lineage>
</organism>
<gene>
    <name evidence="1" type="ORF">ASAP_0254</name>
</gene>
<sequence length="47" mass="5445">MVMVLKSKENGVCKMRWRHGGQNPSPPRWMIVPRRVLRQPGCQAART</sequence>